<protein>
    <submittedName>
        <fullName evidence="2">DUF2281 domain-containing protein</fullName>
    </submittedName>
</protein>
<reference evidence="2" key="1">
    <citation type="submission" date="2022-06" db="EMBL/GenBank/DDBJ databases">
        <title>New cyanobacteria of genus Symplocastrum in benthos of Lake Baikal.</title>
        <authorList>
            <person name="Sorokovikova E."/>
            <person name="Tikhonova I."/>
            <person name="Krasnopeev A."/>
            <person name="Evseev P."/>
            <person name="Gladkikh A."/>
            <person name="Belykh O."/>
        </authorList>
    </citation>
    <scope>NUCLEOTIDE SEQUENCE</scope>
    <source>
        <strain evidence="2">BBK-W-15</strain>
    </source>
</reference>
<organism evidence="2 3">
    <name type="scientific">Limnofasciculus baicalensis BBK-W-15</name>
    <dbReference type="NCBI Taxonomy" id="2699891"/>
    <lineage>
        <taxon>Bacteria</taxon>
        <taxon>Bacillati</taxon>
        <taxon>Cyanobacteriota</taxon>
        <taxon>Cyanophyceae</taxon>
        <taxon>Coleofasciculales</taxon>
        <taxon>Coleofasciculaceae</taxon>
        <taxon>Limnofasciculus</taxon>
        <taxon>Limnofasciculus baicalensis</taxon>
    </lineage>
</organism>
<dbReference type="Pfam" id="PF10047">
    <property type="entry name" value="DUF2281"/>
    <property type="match status" value="1"/>
</dbReference>
<keyword evidence="3" id="KW-1185">Reference proteome</keyword>
<sequence>MTTKDLILQNLDQLPEDLWREVLDFVLFLRYKQNRTEDIDEEDIEDLADAESALAEEGFISLAEVKRELGL</sequence>
<dbReference type="Proteomes" id="UP001204953">
    <property type="component" value="Unassembled WGS sequence"/>
</dbReference>
<accession>A0AAE3GYD7</accession>
<gene>
    <name evidence="2" type="ORF">NJ959_28395</name>
</gene>
<dbReference type="AlphaFoldDB" id="A0AAE3GYD7"/>
<evidence type="ECO:0000313" key="3">
    <source>
        <dbReference type="Proteomes" id="UP001204953"/>
    </source>
</evidence>
<name>A0AAE3GYD7_9CYAN</name>
<proteinExistence type="predicted"/>
<comment type="caution">
    <text evidence="2">The sequence shown here is derived from an EMBL/GenBank/DDBJ whole genome shotgun (WGS) entry which is preliminary data.</text>
</comment>
<feature type="domain" description="DUF2281" evidence="1">
    <location>
        <begin position="7"/>
        <end position="37"/>
    </location>
</feature>
<evidence type="ECO:0000313" key="2">
    <source>
        <dbReference type="EMBL" id="MCP2732357.1"/>
    </source>
</evidence>
<dbReference type="EMBL" id="JAMZMM010000567">
    <property type="protein sequence ID" value="MCP2732357.1"/>
    <property type="molecule type" value="Genomic_DNA"/>
</dbReference>
<evidence type="ECO:0000259" key="1">
    <source>
        <dbReference type="Pfam" id="PF10047"/>
    </source>
</evidence>
<dbReference type="RefSeq" id="WP_254015075.1">
    <property type="nucleotide sequence ID" value="NZ_JAMZMM010000567.1"/>
</dbReference>
<dbReference type="InterPro" id="IPR018739">
    <property type="entry name" value="DUF2281"/>
</dbReference>